<reference evidence="10" key="1">
    <citation type="submission" date="2020-08" db="EMBL/GenBank/DDBJ databases">
        <title>Genome Sequencing and Pan-Genome Analysis of Migratory bird Vibrio Strains, Inner Mongolia.</title>
        <authorList>
            <person name="Zheng L."/>
        </authorList>
    </citation>
    <scope>NUCLEOTIDE SEQUENCE</scope>
    <source>
        <strain evidence="10">M13F</strain>
    </source>
</reference>
<dbReference type="PANTHER" id="PTHR32234:SF3">
    <property type="entry name" value="SUPPRESSION OF COPPER SENSITIVITY PROTEIN"/>
    <property type="match status" value="1"/>
</dbReference>
<dbReference type="InterPro" id="IPR028250">
    <property type="entry name" value="DsbDN"/>
</dbReference>
<dbReference type="GO" id="GO:0045454">
    <property type="term" value="P:cell redox homeostasis"/>
    <property type="evidence" value="ECO:0007669"/>
    <property type="project" value="TreeGrafter"/>
</dbReference>
<evidence type="ECO:0000256" key="7">
    <source>
        <dbReference type="SAM" id="SignalP"/>
    </source>
</evidence>
<feature type="transmembrane region" description="Helical" evidence="6">
    <location>
        <begin position="345"/>
        <end position="366"/>
    </location>
</feature>
<dbReference type="GO" id="GO:0017004">
    <property type="term" value="P:cytochrome complex assembly"/>
    <property type="evidence" value="ECO:0007669"/>
    <property type="project" value="UniProtKB-KW"/>
</dbReference>
<organism evidence="10 11">
    <name type="scientific">Vibrio metschnikovii</name>
    <dbReference type="NCBI Taxonomy" id="28172"/>
    <lineage>
        <taxon>Bacteria</taxon>
        <taxon>Pseudomonadati</taxon>
        <taxon>Pseudomonadota</taxon>
        <taxon>Gammaproteobacteria</taxon>
        <taxon>Vibrionales</taxon>
        <taxon>Vibrionaceae</taxon>
        <taxon>Vibrio</taxon>
    </lineage>
</organism>
<protein>
    <submittedName>
        <fullName evidence="10">Thioredoxin family protein</fullName>
    </submittedName>
</protein>
<feature type="chain" id="PRO_5040733866" evidence="7">
    <location>
        <begin position="30"/>
        <end position="703"/>
    </location>
</feature>
<feature type="domain" description="Cytochrome C biogenesis protein transmembrane" evidence="8">
    <location>
        <begin position="302"/>
        <end position="518"/>
    </location>
</feature>
<dbReference type="InterPro" id="IPR003834">
    <property type="entry name" value="Cyt_c_assmbl_TM_dom"/>
</dbReference>
<keyword evidence="2 6" id="KW-0812">Transmembrane</keyword>
<dbReference type="PANTHER" id="PTHR32234">
    <property type="entry name" value="THIOL:DISULFIDE INTERCHANGE PROTEIN DSBD"/>
    <property type="match status" value="1"/>
</dbReference>
<feature type="domain" description="Thiol:disulfide interchange protein DsbD N-terminal" evidence="9">
    <location>
        <begin position="58"/>
        <end position="162"/>
    </location>
</feature>
<evidence type="ECO:0000256" key="5">
    <source>
        <dbReference type="ARBA" id="ARBA00023136"/>
    </source>
</evidence>
<comment type="caution">
    <text evidence="10">The sequence shown here is derived from an EMBL/GenBank/DDBJ whole genome shotgun (WGS) entry which is preliminary data.</text>
</comment>
<dbReference type="CDD" id="cd02953">
    <property type="entry name" value="DsbDgamma"/>
    <property type="match status" value="1"/>
</dbReference>
<dbReference type="SUPFAM" id="SSF52833">
    <property type="entry name" value="Thioredoxin-like"/>
    <property type="match status" value="1"/>
</dbReference>
<evidence type="ECO:0000256" key="6">
    <source>
        <dbReference type="SAM" id="Phobius"/>
    </source>
</evidence>
<dbReference type="Pfam" id="PF11412">
    <property type="entry name" value="DsbD_N"/>
    <property type="match status" value="1"/>
</dbReference>
<evidence type="ECO:0000256" key="2">
    <source>
        <dbReference type="ARBA" id="ARBA00022692"/>
    </source>
</evidence>
<feature type="transmembrane region" description="Helical" evidence="6">
    <location>
        <begin position="386"/>
        <end position="409"/>
    </location>
</feature>
<comment type="subcellular location">
    <subcellularLocation>
        <location evidence="1">Membrane</location>
        <topology evidence="1">Multi-pass membrane protein</topology>
    </subcellularLocation>
</comment>
<keyword evidence="3" id="KW-0201">Cytochrome c-type biogenesis</keyword>
<feature type="transmembrane region" description="Helical" evidence="6">
    <location>
        <begin position="524"/>
        <end position="541"/>
    </location>
</feature>
<dbReference type="Proteomes" id="UP000615796">
    <property type="component" value="Unassembled WGS sequence"/>
</dbReference>
<evidence type="ECO:0000313" key="11">
    <source>
        <dbReference type="Proteomes" id="UP000615796"/>
    </source>
</evidence>
<evidence type="ECO:0000259" key="9">
    <source>
        <dbReference type="Pfam" id="PF11412"/>
    </source>
</evidence>
<proteinExistence type="predicted"/>
<dbReference type="Pfam" id="PF13899">
    <property type="entry name" value="Thioredoxin_7"/>
    <property type="match status" value="1"/>
</dbReference>
<evidence type="ECO:0000313" key="10">
    <source>
        <dbReference type="EMBL" id="MBC5849832.1"/>
    </source>
</evidence>
<keyword evidence="7" id="KW-0732">Signal</keyword>
<dbReference type="RefSeq" id="WP_187025203.1">
    <property type="nucleotide sequence ID" value="NZ_JACRUP010000001.1"/>
</dbReference>
<keyword evidence="4 6" id="KW-1133">Transmembrane helix</keyword>
<dbReference type="Gene3D" id="3.40.30.10">
    <property type="entry name" value="Glutaredoxin"/>
    <property type="match status" value="1"/>
</dbReference>
<dbReference type="GO" id="GO:0015035">
    <property type="term" value="F:protein-disulfide reductase activity"/>
    <property type="evidence" value="ECO:0007669"/>
    <property type="project" value="TreeGrafter"/>
</dbReference>
<name>A0A9X0R5C7_VIBME</name>
<feature type="transmembrane region" description="Helical" evidence="6">
    <location>
        <begin position="501"/>
        <end position="518"/>
    </location>
</feature>
<feature type="transmembrane region" description="Helical" evidence="6">
    <location>
        <begin position="299"/>
        <end position="325"/>
    </location>
</feature>
<dbReference type="InterPro" id="IPR036249">
    <property type="entry name" value="Thioredoxin-like_sf"/>
</dbReference>
<evidence type="ECO:0000256" key="3">
    <source>
        <dbReference type="ARBA" id="ARBA00022748"/>
    </source>
</evidence>
<gene>
    <name evidence="10" type="ORF">H8Q88_02515</name>
</gene>
<evidence type="ECO:0000256" key="4">
    <source>
        <dbReference type="ARBA" id="ARBA00022989"/>
    </source>
</evidence>
<dbReference type="EMBL" id="JACRUP010000001">
    <property type="protein sequence ID" value="MBC5849832.1"/>
    <property type="molecule type" value="Genomic_DNA"/>
</dbReference>
<evidence type="ECO:0000259" key="8">
    <source>
        <dbReference type="Pfam" id="PF02683"/>
    </source>
</evidence>
<dbReference type="InterPro" id="IPR035671">
    <property type="entry name" value="DsbD_gamma"/>
</dbReference>
<feature type="transmembrane region" description="Helical" evidence="6">
    <location>
        <begin position="553"/>
        <end position="571"/>
    </location>
</feature>
<dbReference type="GO" id="GO:0016020">
    <property type="term" value="C:membrane"/>
    <property type="evidence" value="ECO:0007669"/>
    <property type="project" value="UniProtKB-SubCell"/>
</dbReference>
<accession>A0A9X0R5C7</accession>
<feature type="signal peptide" evidence="7">
    <location>
        <begin position="1"/>
        <end position="29"/>
    </location>
</feature>
<keyword evidence="11" id="KW-1185">Reference proteome</keyword>
<keyword evidence="5 6" id="KW-0472">Membrane</keyword>
<feature type="transmembrane region" description="Helical" evidence="6">
    <location>
        <begin position="463"/>
        <end position="489"/>
    </location>
</feature>
<dbReference type="Pfam" id="PF02683">
    <property type="entry name" value="DsbD_TM"/>
    <property type="match status" value="1"/>
</dbReference>
<dbReference type="AlphaFoldDB" id="A0A9X0R5C7"/>
<evidence type="ECO:0000256" key="1">
    <source>
        <dbReference type="ARBA" id="ARBA00004141"/>
    </source>
</evidence>
<feature type="transmembrane region" description="Helical" evidence="6">
    <location>
        <begin position="430"/>
        <end position="457"/>
    </location>
</feature>
<sequence>MFPVFRIFLTRLVRVCLLLSLFSSFLAQAEVVATDWLTDAYHPPVAIRLVLTGQSDPQSGEAAGYLEVKLDRGWKTYWRSPGEGGVAPEIDWSASENVSDFQWHWPFPSRFSLLGIETIGYQGDTLFPITLKIQDWQQPVLFKARLRLSSCSTVCVITDYPVELSFVPDQLMPSSNEVAQYAQAMSRVPQKTQQLLTLGAVWDEAQQRLQITAHNPQGWQQPDLLLDGQSDKVAESSFTQPRIQVDGQNLTATFTVSSWLGKADLSGESVQVIFADQSLLVEQTVAIESGLIQSTTSGWGLVLMFASALLGGLILNVMPCVLPVLGMKLTSVLTLDKPQRRSVRLQFLTSAAGILSAFWLIAIGLLALKWSGQAIGWGIQFQSASFIVLMLLITTLFGANMLGLFELRLPVSASTWMATRGSDQRYLGHYLQGMFATLLATPCSAPFLGTAVAFALGADTLTLWFIFTGLGIGMALPWLLVALFPQLALRLPKPGAWMNRIKILFGLMLLATSLWLLTLLAAHWPLWAILIYLLSTLVLYIWQGWRHYGAQRIVLFVLITVLSFGAGLWLTKFSVANGLTQLTDDLPWQPLIAEQIAEHVEQGKVVLVDVTADWCITCKVNKMNVLLQNPVHKALQKEEVVLMRGDWTLPSESVTRFLQSHGRFGVPFNIVYGPQAPQGIALPVLLTDRAVMDALREAKGEAR</sequence>